<name>A0ABW5VQR7_9MICO</name>
<dbReference type="InterPro" id="IPR048813">
    <property type="entry name" value="GP7-like"/>
</dbReference>
<sequence length="339" mass="36022">MPITLAEAQVNCQDDVDFAIIDDLRRRSWLFDQLTFDQAVNPAGGGATLTYGYTRLVTAATATFRAINAEYTPGEAVRTRETVDLKPLGGSFNVDRVLANLGPAATNEEAFQFAELNKGAITELQNQLINADTAVNANGFDGLDKALAGTTTETFGDGTDPATNQFLNWTSTGITDESGAHTALDMLDELVSLVEGGADAIMGNDRSIARVRSIARRAGYYTRSEDSLGRVVEMFGNSVLVDLGFGNDGTSRIVPIESRDVDGDGGTTPAVTGLTDLYAVRFDLDAFHGVATVGELVKTYRPDYTAPGAVKLGELEIGPVAPVLKSTRGAAVLRNVKVM</sequence>
<proteinExistence type="predicted"/>
<organism evidence="1 2">
    <name type="scientific">Promicromonospora vindobonensis</name>
    <dbReference type="NCBI Taxonomy" id="195748"/>
    <lineage>
        <taxon>Bacteria</taxon>
        <taxon>Bacillati</taxon>
        <taxon>Actinomycetota</taxon>
        <taxon>Actinomycetes</taxon>
        <taxon>Micrococcales</taxon>
        <taxon>Promicromonosporaceae</taxon>
        <taxon>Promicromonospora</taxon>
    </lineage>
</organism>
<evidence type="ECO:0000313" key="1">
    <source>
        <dbReference type="EMBL" id="MFD2792578.1"/>
    </source>
</evidence>
<evidence type="ECO:0000313" key="2">
    <source>
        <dbReference type="Proteomes" id="UP001597479"/>
    </source>
</evidence>
<gene>
    <name evidence="1" type="ORF">ACFS27_03355</name>
</gene>
<dbReference type="EMBL" id="JBHUOG010000001">
    <property type="protein sequence ID" value="MFD2792578.1"/>
    <property type="molecule type" value="Genomic_DNA"/>
</dbReference>
<dbReference type="Proteomes" id="UP001597479">
    <property type="component" value="Unassembled WGS sequence"/>
</dbReference>
<keyword evidence="2" id="KW-1185">Reference proteome</keyword>
<reference evidence="2" key="1">
    <citation type="journal article" date="2019" name="Int. J. Syst. Evol. Microbiol.">
        <title>The Global Catalogue of Microorganisms (GCM) 10K type strain sequencing project: providing services to taxonomists for standard genome sequencing and annotation.</title>
        <authorList>
            <consortium name="The Broad Institute Genomics Platform"/>
            <consortium name="The Broad Institute Genome Sequencing Center for Infectious Disease"/>
            <person name="Wu L."/>
            <person name="Ma J."/>
        </authorList>
    </citation>
    <scope>NUCLEOTIDE SEQUENCE [LARGE SCALE GENOMIC DNA]</scope>
    <source>
        <strain evidence="2">CCM 7044</strain>
    </source>
</reference>
<comment type="caution">
    <text evidence="1">The sequence shown here is derived from an EMBL/GenBank/DDBJ whole genome shotgun (WGS) entry which is preliminary data.</text>
</comment>
<dbReference type="RefSeq" id="WP_377180335.1">
    <property type="nucleotide sequence ID" value="NZ_JBHUOG010000001.1"/>
</dbReference>
<accession>A0ABW5VQR7</accession>
<dbReference type="NCBIfam" id="NF045672">
    <property type="entry name" value="MCP_gp7_epsi_15"/>
    <property type="match status" value="1"/>
</dbReference>
<protein>
    <submittedName>
        <fullName evidence="1">Major capsid protein</fullName>
    </submittedName>
</protein>